<dbReference type="Pfam" id="PF13202">
    <property type="entry name" value="EF-hand_5"/>
    <property type="match status" value="2"/>
</dbReference>
<feature type="chain" id="PRO_5002956865" evidence="2">
    <location>
        <begin position="19"/>
        <end position="128"/>
    </location>
</feature>
<dbReference type="OrthoDB" id="5461251at2"/>
<feature type="region of interest" description="Disordered" evidence="1">
    <location>
        <begin position="18"/>
        <end position="42"/>
    </location>
</feature>
<keyword evidence="5" id="KW-1185">Reference proteome</keyword>
<protein>
    <submittedName>
        <fullName evidence="4">Calcium-binding EF-hand-containing protein</fullName>
    </submittedName>
</protein>
<dbReference type="PROSITE" id="PS50222">
    <property type="entry name" value="EF_HAND_2"/>
    <property type="match status" value="1"/>
</dbReference>
<feature type="region of interest" description="Disordered" evidence="1">
    <location>
        <begin position="102"/>
        <end position="128"/>
    </location>
</feature>
<dbReference type="Proteomes" id="UP000003856">
    <property type="component" value="Unassembled WGS sequence"/>
</dbReference>
<accession>C5T0R6</accession>
<dbReference type="AlphaFoldDB" id="C5T0R6"/>
<dbReference type="RefSeq" id="WP_005793148.1">
    <property type="nucleotide sequence ID" value="NZ_ACQT01000006.1"/>
</dbReference>
<feature type="compositionally biased region" description="Basic and acidic residues" evidence="1">
    <location>
        <begin position="102"/>
        <end position="113"/>
    </location>
</feature>
<evidence type="ECO:0000256" key="2">
    <source>
        <dbReference type="SAM" id="SignalP"/>
    </source>
</evidence>
<dbReference type="SUPFAM" id="SSF47473">
    <property type="entry name" value="EF-hand"/>
    <property type="match status" value="1"/>
</dbReference>
<name>C5T0R6_ACIDE</name>
<organism evidence="4 5">
    <name type="scientific">Acidovorax delafieldii 2AN</name>
    <dbReference type="NCBI Taxonomy" id="573060"/>
    <lineage>
        <taxon>Bacteria</taxon>
        <taxon>Pseudomonadati</taxon>
        <taxon>Pseudomonadota</taxon>
        <taxon>Betaproteobacteria</taxon>
        <taxon>Burkholderiales</taxon>
        <taxon>Comamonadaceae</taxon>
        <taxon>Acidovorax</taxon>
    </lineage>
</organism>
<proteinExistence type="predicted"/>
<evidence type="ECO:0000256" key="1">
    <source>
        <dbReference type="SAM" id="MobiDB-lite"/>
    </source>
</evidence>
<sequence length="128" mass="13872">MKFPLALLAALGCSMALAQPPATQPQPPSAAASDTQTPTKGELKAMREFKMLDFNGDGKLSRSEVVLFPRLSAAFDEADTDHDNYVSYAEVRAFAAKYRAERERSRAAEHDLASRAPGAGPSKDQRSE</sequence>
<evidence type="ECO:0000313" key="5">
    <source>
        <dbReference type="Proteomes" id="UP000003856"/>
    </source>
</evidence>
<reference evidence="4 5" key="1">
    <citation type="submission" date="2009-05" db="EMBL/GenBank/DDBJ databases">
        <title>The draft genome of Acidovorax delafieldii 2AN.</title>
        <authorList>
            <consortium name="US DOE Joint Genome Institute (JGI-PGF)"/>
            <person name="Lucas S."/>
            <person name="Copeland A."/>
            <person name="Lapidus A."/>
            <person name="Glavina del Rio T."/>
            <person name="Tice H."/>
            <person name="Bruce D."/>
            <person name="Goodwin L."/>
            <person name="Pitluck S."/>
            <person name="Larimer F."/>
            <person name="Land M.L."/>
            <person name="Hauser L."/>
            <person name="Shelobolina E.S."/>
            <person name="Picardal F."/>
            <person name="Roden E."/>
            <person name="Emerson D."/>
        </authorList>
    </citation>
    <scope>NUCLEOTIDE SEQUENCE [LARGE SCALE GENOMIC DNA]</scope>
    <source>
        <strain evidence="4 5">2AN</strain>
    </source>
</reference>
<dbReference type="GO" id="GO:0005509">
    <property type="term" value="F:calcium ion binding"/>
    <property type="evidence" value="ECO:0007669"/>
    <property type="project" value="InterPro"/>
</dbReference>
<dbReference type="Gene3D" id="1.10.238.10">
    <property type="entry name" value="EF-hand"/>
    <property type="match status" value="1"/>
</dbReference>
<gene>
    <name evidence="4" type="ORF">AcdelDRAFT_0496</name>
</gene>
<dbReference type="InterPro" id="IPR011992">
    <property type="entry name" value="EF-hand-dom_pair"/>
</dbReference>
<dbReference type="PROSITE" id="PS00018">
    <property type="entry name" value="EF_HAND_1"/>
    <property type="match status" value="2"/>
</dbReference>
<feature type="signal peptide" evidence="2">
    <location>
        <begin position="1"/>
        <end position="18"/>
    </location>
</feature>
<evidence type="ECO:0000259" key="3">
    <source>
        <dbReference type="PROSITE" id="PS50222"/>
    </source>
</evidence>
<dbReference type="InterPro" id="IPR002048">
    <property type="entry name" value="EF_hand_dom"/>
</dbReference>
<dbReference type="CDD" id="cd00051">
    <property type="entry name" value="EFh"/>
    <property type="match status" value="1"/>
</dbReference>
<feature type="domain" description="EF-hand" evidence="3">
    <location>
        <begin position="40"/>
        <end position="75"/>
    </location>
</feature>
<dbReference type="InterPro" id="IPR018247">
    <property type="entry name" value="EF_Hand_1_Ca_BS"/>
</dbReference>
<evidence type="ECO:0000313" key="4">
    <source>
        <dbReference type="EMBL" id="EER61971.1"/>
    </source>
</evidence>
<keyword evidence="2" id="KW-0732">Signal</keyword>
<dbReference type="PATRIC" id="fig|573060.9.peg.4753"/>
<comment type="caution">
    <text evidence="4">The sequence shown here is derived from an EMBL/GenBank/DDBJ whole genome shotgun (WGS) entry which is preliminary data.</text>
</comment>
<dbReference type="EMBL" id="ACQT01000006">
    <property type="protein sequence ID" value="EER61971.1"/>
    <property type="molecule type" value="Genomic_DNA"/>
</dbReference>